<dbReference type="CDD" id="cd07262">
    <property type="entry name" value="VOC_like"/>
    <property type="match status" value="1"/>
</dbReference>
<dbReference type="PANTHER" id="PTHR35006">
    <property type="entry name" value="GLYOXALASE FAMILY PROTEIN (AFU_ORTHOLOGUE AFUA_5G14830)"/>
    <property type="match status" value="1"/>
</dbReference>
<evidence type="ECO:0000259" key="1">
    <source>
        <dbReference type="PROSITE" id="PS51819"/>
    </source>
</evidence>
<dbReference type="Pfam" id="PF00903">
    <property type="entry name" value="Glyoxalase"/>
    <property type="match status" value="1"/>
</dbReference>
<dbReference type="Proteomes" id="UP000297385">
    <property type="component" value="Unassembled WGS sequence"/>
</dbReference>
<dbReference type="PANTHER" id="PTHR35006:SF1">
    <property type="entry name" value="BLL2941 PROTEIN"/>
    <property type="match status" value="1"/>
</dbReference>
<evidence type="ECO:0000313" key="2">
    <source>
        <dbReference type="EMBL" id="TFE41756.1"/>
    </source>
</evidence>
<organism evidence="2 3">
    <name type="scientific">Paraburkholderia dipogonis</name>
    <dbReference type="NCBI Taxonomy" id="1211383"/>
    <lineage>
        <taxon>Bacteria</taxon>
        <taxon>Pseudomonadati</taxon>
        <taxon>Pseudomonadota</taxon>
        <taxon>Betaproteobacteria</taxon>
        <taxon>Burkholderiales</taxon>
        <taxon>Burkholderiaceae</taxon>
        <taxon>Paraburkholderia</taxon>
    </lineage>
</organism>
<dbReference type="RefSeq" id="WP_134465053.1">
    <property type="nucleotide sequence ID" value="NZ_JBHSSZ010000049.1"/>
</dbReference>
<dbReference type="InterPro" id="IPR029068">
    <property type="entry name" value="Glyas_Bleomycin-R_OHBP_Dase"/>
</dbReference>
<dbReference type="AlphaFoldDB" id="A0A4Y8MW32"/>
<evidence type="ECO:0000313" key="3">
    <source>
        <dbReference type="Proteomes" id="UP000297385"/>
    </source>
</evidence>
<dbReference type="PROSITE" id="PS51819">
    <property type="entry name" value="VOC"/>
    <property type="match status" value="1"/>
</dbReference>
<dbReference type="InterPro" id="IPR037523">
    <property type="entry name" value="VOC_core"/>
</dbReference>
<accession>A0A4Y8MW32</accession>
<sequence length="141" mass="15095">MLSHVFIGIGDFERACSFYDSLMGTLDLRLKFRDPQACWSGWMAADAPRPLFLIGKPYDGQPASAGNGQMIALLAANRVTVDRAHAAALAHGGTCEGPPGLRPHYHANYYGAYFRDPDGNKLCVCCHEPQAPASPATATGT</sequence>
<name>A0A4Y8MW32_9BURK</name>
<reference evidence="2 3" key="1">
    <citation type="submission" date="2019-03" db="EMBL/GenBank/DDBJ databases">
        <title>Complete Genome Sequence of Paraburkholderia dipogonis ICMP 19430T, a Nitrogen-fixing Symbiont of the South African Invasive Legume Dipogon lignosus in New Zealand.</title>
        <authorList>
            <person name="De Meyer S.E."/>
        </authorList>
    </citation>
    <scope>NUCLEOTIDE SEQUENCE [LARGE SCALE GENOMIC DNA]</scope>
    <source>
        <strain evidence="2 3">ICMP 19430</strain>
    </source>
</reference>
<proteinExistence type="predicted"/>
<protein>
    <submittedName>
        <fullName evidence="2">VOC family protein</fullName>
    </submittedName>
</protein>
<dbReference type="GeneID" id="97308668"/>
<comment type="caution">
    <text evidence="2">The sequence shown here is derived from an EMBL/GenBank/DDBJ whole genome shotgun (WGS) entry which is preliminary data.</text>
</comment>
<dbReference type="EMBL" id="SNVI01000002">
    <property type="protein sequence ID" value="TFE41756.1"/>
    <property type="molecule type" value="Genomic_DNA"/>
</dbReference>
<feature type="domain" description="VOC" evidence="1">
    <location>
        <begin position="1"/>
        <end position="127"/>
    </location>
</feature>
<gene>
    <name evidence="2" type="ORF">E2553_34475</name>
</gene>
<dbReference type="Gene3D" id="3.10.180.10">
    <property type="entry name" value="2,3-Dihydroxybiphenyl 1,2-Dioxygenase, domain 1"/>
    <property type="match status" value="1"/>
</dbReference>
<dbReference type="InterPro" id="IPR004360">
    <property type="entry name" value="Glyas_Fos-R_dOase_dom"/>
</dbReference>
<dbReference type="SUPFAM" id="SSF54593">
    <property type="entry name" value="Glyoxalase/Bleomycin resistance protein/Dihydroxybiphenyl dioxygenase"/>
    <property type="match status" value="1"/>
</dbReference>